<evidence type="ECO:0000256" key="2">
    <source>
        <dbReference type="SAM" id="SignalP"/>
    </source>
</evidence>
<keyword evidence="2" id="KW-0732">Signal</keyword>
<dbReference type="OrthoDB" id="192832at2759"/>
<feature type="region of interest" description="Disordered" evidence="1">
    <location>
        <begin position="467"/>
        <end position="486"/>
    </location>
</feature>
<dbReference type="Pfam" id="PF26113">
    <property type="entry name" value="GH16_XgeA"/>
    <property type="match status" value="1"/>
</dbReference>
<dbReference type="RefSeq" id="XP_046114951.1">
    <property type="nucleotide sequence ID" value="XM_046259113.1"/>
</dbReference>
<proteinExistence type="predicted"/>
<feature type="compositionally biased region" description="Polar residues" evidence="1">
    <location>
        <begin position="397"/>
        <end position="409"/>
    </location>
</feature>
<dbReference type="InterPro" id="IPR050546">
    <property type="entry name" value="Glycosyl_Hydrlase_16"/>
</dbReference>
<feature type="region of interest" description="Disordered" evidence="1">
    <location>
        <begin position="336"/>
        <end position="423"/>
    </location>
</feature>
<dbReference type="GO" id="GO:0004553">
    <property type="term" value="F:hydrolase activity, hydrolyzing O-glycosyl compounds"/>
    <property type="evidence" value="ECO:0007669"/>
    <property type="project" value="InterPro"/>
</dbReference>
<dbReference type="PROSITE" id="PS51762">
    <property type="entry name" value="GH16_2"/>
    <property type="match status" value="1"/>
</dbReference>
<sequence>MRSALVSLVVLAGSSAAAAGQYVLSEEMTPDNFFDKFEFFESDHTTGDYLDVDPAGGFVNYAKGPSDVCSSRDGHVSLGVDTTTVLLGDGHAGRNSARLESKKAYKHGLIIARFAQFPKAQCGVWPAFWTHGTNWPDGGEVDLYEQWNDATKSGPVFHVGDSSKYGQCILDGEDQTAEILTDNCDNTFSNEPHQYLNQGCITEDAASPWANPNGGVYAMEWTSDFIKVFTWTHETVPADVASSNPDPSTWGTPSAFLKNNKCDIDKHFGPQKMVLNIDFCGAPAGLESEWGKACKAETGYDTCVEYVAKEPKAFEGVEFKIQDIRHFVVGEADDNKKIGDDKKEIGDDKKESPETPKEEPKEEPKEDQDPDKLKGPQVPTSIIKPQPPKTTEEPVILTSNTPVPSSTNGEPDKPESTPSPEISTIASSELPLPSEEGQVVSTRHTAVHSTVTVTDCPPEVVDCPGRPAKSTHVPESDELPEQTSEAVLPTQHPTTFSTRVVVTKLTTICPVDEHGKPVKTETPVESPEMPHETPVTSVKPTPKTTLTPKVPAPPSTETPIKPTVTSFVICPPGAENCPVDSTTATTPTPELETIVAPTPTPEEPIPEEPAVSLCTMCEIPSLSTSLGLPKATPLPIDDCEGEDCPPRPTPVPGAGTSISGGNTGLLLGAAFVGVLVLL</sequence>
<dbReference type="AlphaFoldDB" id="A0A9P7ZG40"/>
<organism evidence="4 5">
    <name type="scientific">Emericellopsis atlantica</name>
    <dbReference type="NCBI Taxonomy" id="2614577"/>
    <lineage>
        <taxon>Eukaryota</taxon>
        <taxon>Fungi</taxon>
        <taxon>Dikarya</taxon>
        <taxon>Ascomycota</taxon>
        <taxon>Pezizomycotina</taxon>
        <taxon>Sordariomycetes</taxon>
        <taxon>Hypocreomycetidae</taxon>
        <taxon>Hypocreales</taxon>
        <taxon>Bionectriaceae</taxon>
        <taxon>Emericellopsis</taxon>
    </lineage>
</organism>
<gene>
    <name evidence="4" type="ORF">F5Z01DRAFT_329705</name>
</gene>
<dbReference type="EMBL" id="MU251271">
    <property type="protein sequence ID" value="KAG9251027.1"/>
    <property type="molecule type" value="Genomic_DNA"/>
</dbReference>
<feature type="compositionally biased region" description="Basic and acidic residues" evidence="1">
    <location>
        <begin position="336"/>
        <end position="364"/>
    </location>
</feature>
<evidence type="ECO:0000256" key="1">
    <source>
        <dbReference type="SAM" id="MobiDB-lite"/>
    </source>
</evidence>
<evidence type="ECO:0000313" key="4">
    <source>
        <dbReference type="EMBL" id="KAG9251027.1"/>
    </source>
</evidence>
<protein>
    <submittedName>
        <fullName evidence="4">Concanavalin A-like lectin/glucanase domain-containing protein</fullName>
    </submittedName>
</protein>
<keyword evidence="5" id="KW-1185">Reference proteome</keyword>
<dbReference type="Gene3D" id="2.60.120.200">
    <property type="match status" value="1"/>
</dbReference>
<evidence type="ECO:0000259" key="3">
    <source>
        <dbReference type="PROSITE" id="PS51762"/>
    </source>
</evidence>
<name>A0A9P7ZG40_9HYPO</name>
<evidence type="ECO:0000313" key="5">
    <source>
        <dbReference type="Proteomes" id="UP000887229"/>
    </source>
</evidence>
<dbReference type="GeneID" id="70290016"/>
<dbReference type="InterPro" id="IPR013320">
    <property type="entry name" value="ConA-like_dom_sf"/>
</dbReference>
<reference evidence="4" key="1">
    <citation type="journal article" date="2021" name="IMA Fungus">
        <title>Genomic characterization of three marine fungi, including Emericellopsis atlantica sp. nov. with signatures of a generalist lifestyle and marine biomass degradation.</title>
        <authorList>
            <person name="Hagestad O.C."/>
            <person name="Hou L."/>
            <person name="Andersen J.H."/>
            <person name="Hansen E.H."/>
            <person name="Altermark B."/>
            <person name="Li C."/>
            <person name="Kuhnert E."/>
            <person name="Cox R.J."/>
            <person name="Crous P.W."/>
            <person name="Spatafora J.W."/>
            <person name="Lail K."/>
            <person name="Amirebrahimi M."/>
            <person name="Lipzen A."/>
            <person name="Pangilinan J."/>
            <person name="Andreopoulos W."/>
            <person name="Hayes R.D."/>
            <person name="Ng V."/>
            <person name="Grigoriev I.V."/>
            <person name="Jackson S.A."/>
            <person name="Sutton T.D.S."/>
            <person name="Dobson A.D.W."/>
            <person name="Rama T."/>
        </authorList>
    </citation>
    <scope>NUCLEOTIDE SEQUENCE</scope>
    <source>
        <strain evidence="4">TS7</strain>
    </source>
</reference>
<dbReference type="InterPro" id="IPR000757">
    <property type="entry name" value="Beta-glucanase-like"/>
</dbReference>
<dbReference type="GO" id="GO:0009251">
    <property type="term" value="P:glucan catabolic process"/>
    <property type="evidence" value="ECO:0007669"/>
    <property type="project" value="TreeGrafter"/>
</dbReference>
<dbReference type="SUPFAM" id="SSF49899">
    <property type="entry name" value="Concanavalin A-like lectins/glucanases"/>
    <property type="match status" value="1"/>
</dbReference>
<accession>A0A9P7ZG40</accession>
<feature type="signal peptide" evidence="2">
    <location>
        <begin position="1"/>
        <end position="19"/>
    </location>
</feature>
<dbReference type="PANTHER" id="PTHR10963">
    <property type="entry name" value="GLYCOSYL HYDROLASE-RELATED"/>
    <property type="match status" value="1"/>
</dbReference>
<feature type="domain" description="GH16" evidence="3">
    <location>
        <begin position="22"/>
        <end position="288"/>
    </location>
</feature>
<comment type="caution">
    <text evidence="4">The sequence shown here is derived from an EMBL/GenBank/DDBJ whole genome shotgun (WGS) entry which is preliminary data.</text>
</comment>
<feature type="chain" id="PRO_5040345532" evidence="2">
    <location>
        <begin position="20"/>
        <end position="678"/>
    </location>
</feature>
<dbReference type="Proteomes" id="UP000887229">
    <property type="component" value="Unassembled WGS sequence"/>
</dbReference>
<feature type="compositionally biased region" description="Low complexity" evidence="1">
    <location>
        <begin position="533"/>
        <end position="549"/>
    </location>
</feature>
<dbReference type="PANTHER" id="PTHR10963:SF24">
    <property type="entry name" value="GLYCOSIDASE C21B10.07-RELATED"/>
    <property type="match status" value="1"/>
</dbReference>
<feature type="region of interest" description="Disordered" evidence="1">
    <location>
        <begin position="513"/>
        <end position="560"/>
    </location>
</feature>